<dbReference type="Proteomes" id="UP000011185">
    <property type="component" value="Unassembled WGS sequence"/>
</dbReference>
<feature type="non-terminal residue" evidence="2">
    <location>
        <position position="1"/>
    </location>
</feature>
<dbReference type="HOGENOM" id="CLU_916925_0_0_1"/>
<accession>L7JX90</accession>
<organism evidence="2 3">
    <name type="scientific">Trachipleistophora hominis</name>
    <name type="common">Microsporidian parasite</name>
    <dbReference type="NCBI Taxonomy" id="72359"/>
    <lineage>
        <taxon>Eukaryota</taxon>
        <taxon>Fungi</taxon>
        <taxon>Fungi incertae sedis</taxon>
        <taxon>Microsporidia</taxon>
        <taxon>Pleistophoridae</taxon>
        <taxon>Trachipleistophora</taxon>
    </lineage>
</organism>
<sequence>VSGFCKHRKMLSHLLLPNIGLLINDLFLPVKKITLNQKCVEMNLISSFVQFFRELGNVLVVIRHFESASVHELFMYEANNVLCALLASVSVTYNYKDLLVMLNTLYFVETTFLDLTENTRKWGCTSNNVSAYVRKLEKKVTTGIESILKVIFRRSVKKKYTFSNEFIEMLKKEVLVLDRIEFNESIFHFLFETLFSLLFSKMVKFKMEPRLAELLIEEIGEIRLFLEEDWPKPPLIDVIESYLKIFVCTTDNIRVFVTCFNQLNNNLFDFKNIIEALEDSSRNKQLVREYENQKNKIIKYESRK</sequence>
<protein>
    <submittedName>
        <fullName evidence="2">Uncharacterized protein</fullName>
    </submittedName>
</protein>
<proteinExistence type="predicted"/>
<keyword evidence="1" id="KW-0175">Coiled coil</keyword>
<dbReference type="InParanoid" id="L7JX90"/>
<name>L7JX90_TRAHO</name>
<dbReference type="VEuPathDB" id="MicrosporidiaDB:THOM_1659"/>
<evidence type="ECO:0000313" key="2">
    <source>
        <dbReference type="EMBL" id="ELQ75362.1"/>
    </source>
</evidence>
<evidence type="ECO:0000256" key="1">
    <source>
        <dbReference type="SAM" id="Coils"/>
    </source>
</evidence>
<reference evidence="2 3" key="1">
    <citation type="journal article" date="2012" name="PLoS Pathog.">
        <title>The genome of the obligate intracellular parasite Trachipleistophora hominis: new insights into microsporidian genome dynamics and reductive evolution.</title>
        <authorList>
            <person name="Heinz E."/>
            <person name="Williams T.A."/>
            <person name="Nakjang S."/>
            <person name="Noel C.J."/>
            <person name="Swan D.C."/>
            <person name="Goldberg A.V."/>
            <person name="Harris S.R."/>
            <person name="Weinmaier T."/>
            <person name="Markert S."/>
            <person name="Becher D."/>
            <person name="Bernhardt J."/>
            <person name="Dagan T."/>
            <person name="Hacker C."/>
            <person name="Lucocq J.M."/>
            <person name="Schweder T."/>
            <person name="Rattei T."/>
            <person name="Hall N."/>
            <person name="Hirt R.P."/>
            <person name="Embley T.M."/>
        </authorList>
    </citation>
    <scope>NUCLEOTIDE SEQUENCE [LARGE SCALE GENOMIC DNA]</scope>
</reference>
<feature type="coiled-coil region" evidence="1">
    <location>
        <begin position="260"/>
        <end position="303"/>
    </location>
</feature>
<keyword evidence="3" id="KW-1185">Reference proteome</keyword>
<dbReference type="AlphaFoldDB" id="L7JX90"/>
<dbReference type="OrthoDB" id="2190258at2759"/>
<dbReference type="EMBL" id="JH993966">
    <property type="protein sequence ID" value="ELQ75362.1"/>
    <property type="molecule type" value="Genomic_DNA"/>
</dbReference>
<gene>
    <name evidence="2" type="ORF">THOM_1659</name>
</gene>
<evidence type="ECO:0000313" key="3">
    <source>
        <dbReference type="Proteomes" id="UP000011185"/>
    </source>
</evidence>